<evidence type="ECO:0000313" key="2">
    <source>
        <dbReference type="EMBL" id="KIK97970.1"/>
    </source>
</evidence>
<organism evidence="2 3">
    <name type="scientific">Paxillus rubicundulus Ve08.2h10</name>
    <dbReference type="NCBI Taxonomy" id="930991"/>
    <lineage>
        <taxon>Eukaryota</taxon>
        <taxon>Fungi</taxon>
        <taxon>Dikarya</taxon>
        <taxon>Basidiomycota</taxon>
        <taxon>Agaricomycotina</taxon>
        <taxon>Agaricomycetes</taxon>
        <taxon>Agaricomycetidae</taxon>
        <taxon>Boletales</taxon>
        <taxon>Paxilineae</taxon>
        <taxon>Paxillaceae</taxon>
        <taxon>Paxillus</taxon>
    </lineage>
</organism>
<dbReference type="Proteomes" id="UP000054538">
    <property type="component" value="Unassembled WGS sequence"/>
</dbReference>
<dbReference type="EMBL" id="KN824912">
    <property type="protein sequence ID" value="KIK97970.1"/>
    <property type="molecule type" value="Genomic_DNA"/>
</dbReference>
<dbReference type="OrthoDB" id="2691522at2759"/>
<name>A0A0D0EBP3_9AGAM</name>
<evidence type="ECO:0000313" key="3">
    <source>
        <dbReference type="Proteomes" id="UP000054538"/>
    </source>
</evidence>
<gene>
    <name evidence="2" type="ORF">PAXRUDRAFT_824404</name>
</gene>
<reference evidence="3" key="2">
    <citation type="submission" date="2015-01" db="EMBL/GenBank/DDBJ databases">
        <title>Evolutionary Origins and Diversification of the Mycorrhizal Mutualists.</title>
        <authorList>
            <consortium name="DOE Joint Genome Institute"/>
            <consortium name="Mycorrhizal Genomics Consortium"/>
            <person name="Kohler A."/>
            <person name="Kuo A."/>
            <person name="Nagy L.G."/>
            <person name="Floudas D."/>
            <person name="Copeland A."/>
            <person name="Barry K.W."/>
            <person name="Cichocki N."/>
            <person name="Veneault-Fourrey C."/>
            <person name="LaButti K."/>
            <person name="Lindquist E.A."/>
            <person name="Lipzen A."/>
            <person name="Lundell T."/>
            <person name="Morin E."/>
            <person name="Murat C."/>
            <person name="Riley R."/>
            <person name="Ohm R."/>
            <person name="Sun H."/>
            <person name="Tunlid A."/>
            <person name="Henrissat B."/>
            <person name="Grigoriev I.V."/>
            <person name="Hibbett D.S."/>
            <person name="Martin F."/>
        </authorList>
    </citation>
    <scope>NUCLEOTIDE SEQUENCE [LARGE SCALE GENOMIC DNA]</scope>
    <source>
        <strain evidence="3">Ve08.2h10</strain>
    </source>
</reference>
<keyword evidence="3" id="KW-1185">Reference proteome</keyword>
<keyword evidence="1" id="KW-0732">Signal</keyword>
<accession>A0A0D0EBP3</accession>
<feature type="chain" id="PRO_5002209008" evidence="1">
    <location>
        <begin position="22"/>
        <end position="77"/>
    </location>
</feature>
<dbReference type="AlphaFoldDB" id="A0A0D0EBP3"/>
<evidence type="ECO:0000256" key="1">
    <source>
        <dbReference type="SAM" id="SignalP"/>
    </source>
</evidence>
<dbReference type="HOGENOM" id="CLU_2655530_0_0_1"/>
<feature type="signal peptide" evidence="1">
    <location>
        <begin position="1"/>
        <end position="21"/>
    </location>
</feature>
<protein>
    <submittedName>
        <fullName evidence="2">Uncharacterized protein</fullName>
    </submittedName>
</protein>
<sequence length="77" mass="8228">MYAAKFTMFYVIAAIAALASASPVPIAAPEAARDLSLPLAKLDVLAREALPLAEAVVEREPTPEEDVEPRVCRFGCL</sequence>
<proteinExistence type="predicted"/>
<reference evidence="2 3" key="1">
    <citation type="submission" date="2014-04" db="EMBL/GenBank/DDBJ databases">
        <authorList>
            <consortium name="DOE Joint Genome Institute"/>
            <person name="Kuo A."/>
            <person name="Kohler A."/>
            <person name="Jargeat P."/>
            <person name="Nagy L.G."/>
            <person name="Floudas D."/>
            <person name="Copeland A."/>
            <person name="Barry K.W."/>
            <person name="Cichocki N."/>
            <person name="Veneault-Fourrey C."/>
            <person name="LaButti K."/>
            <person name="Lindquist E.A."/>
            <person name="Lipzen A."/>
            <person name="Lundell T."/>
            <person name="Morin E."/>
            <person name="Murat C."/>
            <person name="Sun H."/>
            <person name="Tunlid A."/>
            <person name="Henrissat B."/>
            <person name="Grigoriev I.V."/>
            <person name="Hibbett D.S."/>
            <person name="Martin F."/>
            <person name="Nordberg H.P."/>
            <person name="Cantor M.N."/>
            <person name="Hua S.X."/>
        </authorList>
    </citation>
    <scope>NUCLEOTIDE SEQUENCE [LARGE SCALE GENOMIC DNA]</scope>
    <source>
        <strain evidence="2 3">Ve08.2h10</strain>
    </source>
</reference>
<dbReference type="InParanoid" id="A0A0D0EBP3"/>